<dbReference type="Pfam" id="PF02230">
    <property type="entry name" value="Abhydrolase_2"/>
    <property type="match status" value="1"/>
</dbReference>
<dbReference type="PATRIC" id="fig|1286631.3.peg.4000"/>
<gene>
    <name evidence="4" type="ORF">X805_41100</name>
</gene>
<organism evidence="4 5">
    <name type="scientific">Sphaerotilus natans subsp. natans DSM 6575</name>
    <dbReference type="NCBI Taxonomy" id="1286631"/>
    <lineage>
        <taxon>Bacteria</taxon>
        <taxon>Pseudomonadati</taxon>
        <taxon>Pseudomonadota</taxon>
        <taxon>Betaproteobacteria</taxon>
        <taxon>Burkholderiales</taxon>
        <taxon>Sphaerotilaceae</taxon>
        <taxon>Sphaerotilus</taxon>
    </lineage>
</organism>
<dbReference type="SUPFAM" id="SSF53474">
    <property type="entry name" value="alpha/beta-Hydrolases"/>
    <property type="match status" value="1"/>
</dbReference>
<evidence type="ECO:0000313" key="4">
    <source>
        <dbReference type="EMBL" id="KDB50299.1"/>
    </source>
</evidence>
<dbReference type="PANTHER" id="PTHR10655">
    <property type="entry name" value="LYSOPHOSPHOLIPASE-RELATED"/>
    <property type="match status" value="1"/>
</dbReference>
<keyword evidence="2" id="KW-0378">Hydrolase</keyword>
<name>A0A059KGD5_9BURK</name>
<dbReference type="NCBIfam" id="NF008525">
    <property type="entry name" value="PRK11460.1"/>
    <property type="match status" value="1"/>
</dbReference>
<reference evidence="4 5" key="1">
    <citation type="journal article" date="2014" name="FEMS Microbiol. Ecol.">
        <title>Sphaerotilus natans encrusted with nanoball-shaped Fe(III) oxide minerals formed by nitrate-reducing mixotrophic Fe(II) oxidation.</title>
        <authorList>
            <person name="Park S."/>
            <person name="Kim D.H."/>
            <person name="Lee J.H."/>
            <person name="Hur H.G."/>
        </authorList>
    </citation>
    <scope>NUCLEOTIDE SEQUENCE [LARGE SCALE GENOMIC DNA]</scope>
    <source>
        <strain evidence="4 5">DSM 6575</strain>
    </source>
</reference>
<dbReference type="RefSeq" id="WP_051632334.1">
    <property type="nucleotide sequence ID" value="NZ_AZRA01000159.1"/>
</dbReference>
<comment type="caution">
    <text evidence="4">The sequence shown here is derived from an EMBL/GenBank/DDBJ whole genome shotgun (WGS) entry which is preliminary data.</text>
</comment>
<evidence type="ECO:0000256" key="1">
    <source>
        <dbReference type="ARBA" id="ARBA00006499"/>
    </source>
</evidence>
<dbReference type="STRING" id="34103.SAMN05421778_1455"/>
<dbReference type="Proteomes" id="UP000026714">
    <property type="component" value="Unassembled WGS sequence"/>
</dbReference>
<evidence type="ECO:0000256" key="2">
    <source>
        <dbReference type="ARBA" id="ARBA00022801"/>
    </source>
</evidence>
<dbReference type="InterPro" id="IPR050565">
    <property type="entry name" value="LYPA1-2/EST-like"/>
</dbReference>
<feature type="domain" description="Phospholipase/carboxylesterase/thioesterase" evidence="3">
    <location>
        <begin position="4"/>
        <end position="203"/>
    </location>
</feature>
<dbReference type="InterPro" id="IPR029058">
    <property type="entry name" value="AB_hydrolase_fold"/>
</dbReference>
<sequence>MEHDIILQQPAQASALVLLFHGVGATAQSLQPLGEHLARWQPDAVVVSVQAPLRSEFAGGWQWFSVQGITPDNRPARVAQAMPVFVQTVQRWQARTGLAPAQTTLVGFSQGAIMSLAASQQPVGLAGRVVALSGRFDQAPQHGSPGMRFHLLHGQADSVVPAQSSIDAHAQLQALGASVTLDMVPGLGHSIDMAMLQRLQARLREDEAER</sequence>
<dbReference type="Gene3D" id="3.40.50.1820">
    <property type="entry name" value="alpha/beta hydrolase"/>
    <property type="match status" value="1"/>
</dbReference>
<comment type="similarity">
    <text evidence="1">Belongs to the AB hydrolase superfamily. AB hydrolase 2 family.</text>
</comment>
<dbReference type="eggNOG" id="COG0400">
    <property type="taxonomic scope" value="Bacteria"/>
</dbReference>
<evidence type="ECO:0000259" key="3">
    <source>
        <dbReference type="Pfam" id="PF02230"/>
    </source>
</evidence>
<keyword evidence="5" id="KW-1185">Reference proteome</keyword>
<dbReference type="EMBL" id="AZRA01000159">
    <property type="protein sequence ID" value="KDB50299.1"/>
    <property type="molecule type" value="Genomic_DNA"/>
</dbReference>
<evidence type="ECO:0000313" key="5">
    <source>
        <dbReference type="Proteomes" id="UP000026714"/>
    </source>
</evidence>
<dbReference type="AlphaFoldDB" id="A0A059KGD5"/>
<dbReference type="PANTHER" id="PTHR10655:SF17">
    <property type="entry name" value="LYSOPHOSPHOLIPASE-LIKE PROTEIN 1"/>
    <property type="match status" value="1"/>
</dbReference>
<dbReference type="InterPro" id="IPR003140">
    <property type="entry name" value="PLipase/COase/thioEstase"/>
</dbReference>
<protein>
    <submittedName>
        <fullName evidence="4">Phospholipase/carboxylesterase</fullName>
    </submittedName>
</protein>
<proteinExistence type="inferred from homology"/>
<dbReference type="GO" id="GO:0016787">
    <property type="term" value="F:hydrolase activity"/>
    <property type="evidence" value="ECO:0007669"/>
    <property type="project" value="UniProtKB-KW"/>
</dbReference>
<accession>A0A059KGD5</accession>